<keyword evidence="4" id="KW-0560">Oxidoreductase</keyword>
<dbReference type="GO" id="GO:0004497">
    <property type="term" value="F:monooxygenase activity"/>
    <property type="evidence" value="ECO:0007669"/>
    <property type="project" value="UniProtKB-KW"/>
</dbReference>
<dbReference type="GO" id="GO:0016705">
    <property type="term" value="F:oxidoreductase activity, acting on paired donors, with incorporation or reduction of molecular oxygen"/>
    <property type="evidence" value="ECO:0007669"/>
    <property type="project" value="InterPro"/>
</dbReference>
<protein>
    <submittedName>
        <fullName evidence="4">4-hydroxyphenylacetaldehyde oxime monooxygenase</fullName>
    </submittedName>
</protein>
<evidence type="ECO:0000313" key="5">
    <source>
        <dbReference type="Proteomes" id="UP000275267"/>
    </source>
</evidence>
<dbReference type="PANTHER" id="PTHR47955:SF11">
    <property type="entry name" value="4-HYDROXYPHENYLACETALDEHYDE OXIME MONOOXYGENASE"/>
    <property type="match status" value="1"/>
</dbReference>
<keyword evidence="2" id="KW-0479">Metal-binding</keyword>
<dbReference type="InterPro" id="IPR036396">
    <property type="entry name" value="Cyt_P450_sf"/>
</dbReference>
<dbReference type="PANTHER" id="PTHR47955">
    <property type="entry name" value="CYTOCHROME P450 FAMILY 71 PROTEIN"/>
    <property type="match status" value="1"/>
</dbReference>
<dbReference type="GO" id="GO:0005506">
    <property type="term" value="F:iron ion binding"/>
    <property type="evidence" value="ECO:0007669"/>
    <property type="project" value="InterPro"/>
</dbReference>
<dbReference type="GO" id="GO:0020037">
    <property type="term" value="F:heme binding"/>
    <property type="evidence" value="ECO:0007669"/>
    <property type="project" value="InterPro"/>
</dbReference>
<dbReference type="Gene3D" id="1.10.630.10">
    <property type="entry name" value="Cytochrome P450"/>
    <property type="match status" value="1"/>
</dbReference>
<evidence type="ECO:0000256" key="3">
    <source>
        <dbReference type="ARBA" id="ARBA00023004"/>
    </source>
</evidence>
<accession>A0A3L6TR00</accession>
<evidence type="ECO:0000256" key="1">
    <source>
        <dbReference type="ARBA" id="ARBA00010617"/>
    </source>
</evidence>
<organism evidence="4 5">
    <name type="scientific">Panicum miliaceum</name>
    <name type="common">Proso millet</name>
    <name type="synonym">Broomcorn millet</name>
    <dbReference type="NCBI Taxonomy" id="4540"/>
    <lineage>
        <taxon>Eukaryota</taxon>
        <taxon>Viridiplantae</taxon>
        <taxon>Streptophyta</taxon>
        <taxon>Embryophyta</taxon>
        <taxon>Tracheophyta</taxon>
        <taxon>Spermatophyta</taxon>
        <taxon>Magnoliopsida</taxon>
        <taxon>Liliopsida</taxon>
        <taxon>Poales</taxon>
        <taxon>Poaceae</taxon>
        <taxon>PACMAD clade</taxon>
        <taxon>Panicoideae</taxon>
        <taxon>Panicodae</taxon>
        <taxon>Paniceae</taxon>
        <taxon>Panicinae</taxon>
        <taxon>Panicum</taxon>
        <taxon>Panicum sect. Panicum</taxon>
    </lineage>
</organism>
<dbReference type="AlphaFoldDB" id="A0A3L6TR00"/>
<proteinExistence type="inferred from homology"/>
<evidence type="ECO:0000313" key="4">
    <source>
        <dbReference type="EMBL" id="RLN41294.1"/>
    </source>
</evidence>
<reference evidence="5" key="1">
    <citation type="journal article" date="2019" name="Nat. Commun.">
        <title>The genome of broomcorn millet.</title>
        <authorList>
            <person name="Zou C."/>
            <person name="Miki D."/>
            <person name="Li D."/>
            <person name="Tang Q."/>
            <person name="Xiao L."/>
            <person name="Rajput S."/>
            <person name="Deng P."/>
            <person name="Jia W."/>
            <person name="Huang R."/>
            <person name="Zhang M."/>
            <person name="Sun Y."/>
            <person name="Hu J."/>
            <person name="Fu X."/>
            <person name="Schnable P.S."/>
            <person name="Li F."/>
            <person name="Zhang H."/>
            <person name="Feng B."/>
            <person name="Zhu X."/>
            <person name="Liu R."/>
            <person name="Schnable J.C."/>
            <person name="Zhu J.-K."/>
            <person name="Zhang H."/>
        </authorList>
    </citation>
    <scope>NUCLEOTIDE SEQUENCE [LARGE SCALE GENOMIC DNA]</scope>
</reference>
<dbReference type="Proteomes" id="UP000275267">
    <property type="component" value="Unassembled WGS sequence"/>
</dbReference>
<gene>
    <name evidence="4" type="ORF">C2845_PM01G36630</name>
</gene>
<sequence>MAPSRESEVAASPLPTGVEAAGGGAGPVAIHEHVFAAVDGIVGAFAFGETYAAEQFKGEFIEVINESLALLSSFSAEDFFPSAAGRMVDRLTGLASRRDKIFRKLDGLFELVLDQHMDPARAKPDGDDASCRSHLVQELIDLWREHGAAKGITRDHVKAILMADGVRGTSWGYTWKHAHVLHWPPTPRPRRTAGLIRTITTQVFGPPMAVWPMVACLQRMHPREGQPLALDTTRVQIVGYWSSVHASTPSMRPKKLAARGPWLALASTTTVRSRGETSH</sequence>
<dbReference type="STRING" id="4540.A0A3L6TR00"/>
<keyword evidence="3" id="KW-0408">Iron</keyword>
<keyword evidence="5" id="KW-1185">Reference proteome</keyword>
<comment type="caution">
    <text evidence="4">The sequence shown here is derived from an EMBL/GenBank/DDBJ whole genome shotgun (WGS) entry which is preliminary data.</text>
</comment>
<evidence type="ECO:0000256" key="2">
    <source>
        <dbReference type="ARBA" id="ARBA00022723"/>
    </source>
</evidence>
<name>A0A3L6TR00_PANMI</name>
<dbReference type="EMBL" id="PQIB02000001">
    <property type="protein sequence ID" value="RLN41294.1"/>
    <property type="molecule type" value="Genomic_DNA"/>
</dbReference>
<comment type="similarity">
    <text evidence="1">Belongs to the cytochrome P450 family.</text>
</comment>
<dbReference type="OrthoDB" id="2789670at2759"/>
<keyword evidence="4" id="KW-0503">Monooxygenase</keyword>